<name>A0ACB8SKL3_9AGAM</name>
<gene>
    <name evidence="1" type="ORF">BV25DRAFT_1842255</name>
</gene>
<protein>
    <submittedName>
        <fullName evidence="1">Uncharacterized protein</fullName>
    </submittedName>
</protein>
<evidence type="ECO:0000313" key="2">
    <source>
        <dbReference type="Proteomes" id="UP000814140"/>
    </source>
</evidence>
<dbReference type="Proteomes" id="UP000814140">
    <property type="component" value="Unassembled WGS sequence"/>
</dbReference>
<reference evidence="1" key="2">
    <citation type="journal article" date="2022" name="New Phytol.">
        <title>Evolutionary transition to the ectomycorrhizal habit in the genomes of a hyperdiverse lineage of mushroom-forming fungi.</title>
        <authorList>
            <person name="Looney B."/>
            <person name="Miyauchi S."/>
            <person name="Morin E."/>
            <person name="Drula E."/>
            <person name="Courty P.E."/>
            <person name="Kohler A."/>
            <person name="Kuo A."/>
            <person name="LaButti K."/>
            <person name="Pangilinan J."/>
            <person name="Lipzen A."/>
            <person name="Riley R."/>
            <person name="Andreopoulos W."/>
            <person name="He G."/>
            <person name="Johnson J."/>
            <person name="Nolan M."/>
            <person name="Tritt A."/>
            <person name="Barry K.W."/>
            <person name="Grigoriev I.V."/>
            <person name="Nagy L.G."/>
            <person name="Hibbett D."/>
            <person name="Henrissat B."/>
            <person name="Matheny P.B."/>
            <person name="Labbe J."/>
            <person name="Martin F.M."/>
        </authorList>
    </citation>
    <scope>NUCLEOTIDE SEQUENCE</scope>
    <source>
        <strain evidence="1">HHB10654</strain>
    </source>
</reference>
<keyword evidence="2" id="KW-1185">Reference proteome</keyword>
<reference evidence="1" key="1">
    <citation type="submission" date="2021-03" db="EMBL/GenBank/DDBJ databases">
        <authorList>
            <consortium name="DOE Joint Genome Institute"/>
            <person name="Ahrendt S."/>
            <person name="Looney B.P."/>
            <person name="Miyauchi S."/>
            <person name="Morin E."/>
            <person name="Drula E."/>
            <person name="Courty P.E."/>
            <person name="Chicoki N."/>
            <person name="Fauchery L."/>
            <person name="Kohler A."/>
            <person name="Kuo A."/>
            <person name="Labutti K."/>
            <person name="Pangilinan J."/>
            <person name="Lipzen A."/>
            <person name="Riley R."/>
            <person name="Andreopoulos W."/>
            <person name="He G."/>
            <person name="Johnson J."/>
            <person name="Barry K.W."/>
            <person name="Grigoriev I.V."/>
            <person name="Nagy L."/>
            <person name="Hibbett D."/>
            <person name="Henrissat B."/>
            <person name="Matheny P.B."/>
            <person name="Labbe J."/>
            <person name="Martin F."/>
        </authorList>
    </citation>
    <scope>NUCLEOTIDE SEQUENCE</scope>
    <source>
        <strain evidence="1">HHB10654</strain>
    </source>
</reference>
<accession>A0ACB8SKL3</accession>
<sequence length="302" mass="32386">MSNEADSLNATAASDLAQSVHWTGQLETDLIDTRCSASNQEALSIAVVDGIAAARLHNASSEYFPPSKKRITTISRNPSSPPTQAVVATNTDSDLFVLDEETARSLQHDKGPPDPVPSTDGSDNSEDDDDELVDILNGGGGVYPSEEIIRGAEGHVILATRSVMAGLFAKLDSGVEPDAERLVSACADTFSDYTTATTATHAVRQIAQEYGYTSFKLRRPELNRMKTIVDRPGLEHVRWTFHELDAEGIVTISCPSPLHEEGIGSTVNIMVPSIASDPILRRAKISLKVAAPLQGDQTVAYN</sequence>
<proteinExistence type="predicted"/>
<organism evidence="1 2">
    <name type="scientific">Artomyces pyxidatus</name>
    <dbReference type="NCBI Taxonomy" id="48021"/>
    <lineage>
        <taxon>Eukaryota</taxon>
        <taxon>Fungi</taxon>
        <taxon>Dikarya</taxon>
        <taxon>Basidiomycota</taxon>
        <taxon>Agaricomycotina</taxon>
        <taxon>Agaricomycetes</taxon>
        <taxon>Russulales</taxon>
        <taxon>Auriscalpiaceae</taxon>
        <taxon>Artomyces</taxon>
    </lineage>
</organism>
<dbReference type="EMBL" id="MU277263">
    <property type="protein sequence ID" value="KAI0056475.1"/>
    <property type="molecule type" value="Genomic_DNA"/>
</dbReference>
<evidence type="ECO:0000313" key="1">
    <source>
        <dbReference type="EMBL" id="KAI0056475.1"/>
    </source>
</evidence>
<comment type="caution">
    <text evidence="1">The sequence shown here is derived from an EMBL/GenBank/DDBJ whole genome shotgun (WGS) entry which is preliminary data.</text>
</comment>